<dbReference type="InterPro" id="IPR013024">
    <property type="entry name" value="GGCT-like"/>
</dbReference>
<feature type="region of interest" description="Disordered" evidence="5">
    <location>
        <begin position="243"/>
        <end position="262"/>
    </location>
</feature>
<evidence type="ECO:0000313" key="7">
    <source>
        <dbReference type="RefSeq" id="XP_013788307.1"/>
    </source>
</evidence>
<keyword evidence="3" id="KW-0456">Lyase</keyword>
<dbReference type="Proteomes" id="UP000694941">
    <property type="component" value="Unplaced"/>
</dbReference>
<dbReference type="PANTHER" id="PTHR12192">
    <property type="entry name" value="CATION TRANSPORT PROTEIN CHAC-RELATED"/>
    <property type="match status" value="1"/>
</dbReference>
<keyword evidence="6" id="KW-1185">Reference proteome</keyword>
<dbReference type="Pfam" id="PF04752">
    <property type="entry name" value="ChaC"/>
    <property type="match status" value="1"/>
</dbReference>
<dbReference type="CDD" id="cd06661">
    <property type="entry name" value="GGCT_like"/>
    <property type="match status" value="1"/>
</dbReference>
<protein>
    <recommendedName>
        <fullName evidence="2">glutathione-specific gamma-glutamylcyclotransferase</fullName>
        <ecNumber evidence="2">4.3.2.7</ecNumber>
    </recommendedName>
</protein>
<reference evidence="7" key="1">
    <citation type="submission" date="2025-08" db="UniProtKB">
        <authorList>
            <consortium name="RefSeq"/>
        </authorList>
    </citation>
    <scope>IDENTIFICATION</scope>
    <source>
        <tissue evidence="7">Muscle</tissue>
    </source>
</reference>
<evidence type="ECO:0000256" key="2">
    <source>
        <dbReference type="ARBA" id="ARBA00012344"/>
    </source>
</evidence>
<comment type="similarity">
    <text evidence="1">Belongs to the gamma-glutamylcyclotransferase family. ChaC subfamily.</text>
</comment>
<organism evidence="6 7">
    <name type="scientific">Limulus polyphemus</name>
    <name type="common">Atlantic horseshoe crab</name>
    <dbReference type="NCBI Taxonomy" id="6850"/>
    <lineage>
        <taxon>Eukaryota</taxon>
        <taxon>Metazoa</taxon>
        <taxon>Ecdysozoa</taxon>
        <taxon>Arthropoda</taxon>
        <taxon>Chelicerata</taxon>
        <taxon>Merostomata</taxon>
        <taxon>Xiphosura</taxon>
        <taxon>Limulidae</taxon>
        <taxon>Limulus</taxon>
    </lineage>
</organism>
<sequence>MIHVYNIHTIRDAYECVTISHVPGTKNILNISCCLQIGNTMEHGEMWVFGYGSLIWKPGFQYRDSKPGFIRGYVRRFWQGNDSHRGIPGKPGRVATLVEDKEGITWGRAFQLRQEDATSSLEYLNNRESKLGGYVTTIVHFQPRDLKDPPIPVMLYVALPSNRMYLGSAPLPEIADQIAQSEGPSGHNVEYLYRLADYMRETFPDVWDAHLYSLELLVKARLEENNISPQHLMGEKYLTSSDLARHQSDDTDSDSAASSPRPDVAIRNGFDFASHVPSRKLRCLDL</sequence>
<evidence type="ECO:0000256" key="3">
    <source>
        <dbReference type="ARBA" id="ARBA00023239"/>
    </source>
</evidence>
<dbReference type="InterPro" id="IPR036568">
    <property type="entry name" value="GGCT-like_sf"/>
</dbReference>
<dbReference type="GeneID" id="106472223"/>
<comment type="catalytic activity">
    <reaction evidence="4">
        <text>glutathione = L-cysteinylglycine + 5-oxo-L-proline</text>
        <dbReference type="Rhea" id="RHEA:47724"/>
        <dbReference type="ChEBI" id="CHEBI:57925"/>
        <dbReference type="ChEBI" id="CHEBI:58402"/>
        <dbReference type="ChEBI" id="CHEBI:61694"/>
        <dbReference type="EC" id="4.3.2.7"/>
    </reaction>
</comment>
<evidence type="ECO:0000256" key="4">
    <source>
        <dbReference type="ARBA" id="ARBA00048073"/>
    </source>
</evidence>
<dbReference type="EC" id="4.3.2.7" evidence="2"/>
<name>A0ABM1BTE1_LIMPO</name>
<dbReference type="InterPro" id="IPR006840">
    <property type="entry name" value="ChaC"/>
</dbReference>
<evidence type="ECO:0000256" key="5">
    <source>
        <dbReference type="SAM" id="MobiDB-lite"/>
    </source>
</evidence>
<dbReference type="Gene3D" id="3.10.490.10">
    <property type="entry name" value="Gamma-glutamyl cyclotransferase-like"/>
    <property type="match status" value="1"/>
</dbReference>
<dbReference type="RefSeq" id="XP_013788307.1">
    <property type="nucleotide sequence ID" value="XM_013932853.2"/>
</dbReference>
<evidence type="ECO:0000256" key="1">
    <source>
        <dbReference type="ARBA" id="ARBA00009662"/>
    </source>
</evidence>
<proteinExistence type="inferred from homology"/>
<dbReference type="SUPFAM" id="SSF110857">
    <property type="entry name" value="Gamma-glutamyl cyclotransferase-like"/>
    <property type="match status" value="1"/>
</dbReference>
<evidence type="ECO:0000313" key="6">
    <source>
        <dbReference type="Proteomes" id="UP000694941"/>
    </source>
</evidence>
<accession>A0ABM1BTE1</accession>
<gene>
    <name evidence="7" type="primary">LOC106472223</name>
</gene>
<dbReference type="PANTHER" id="PTHR12192:SF26">
    <property type="entry name" value="GLUTATHIONE-SPECIFIC GAMMA-GLUTAMYLCYCLOTRANSFERASE 1"/>
    <property type="match status" value="1"/>
</dbReference>